<dbReference type="CDD" id="cd18186">
    <property type="entry name" value="BTB_POZ_ZBTB_KLHL-like"/>
    <property type="match status" value="1"/>
</dbReference>
<evidence type="ECO:0000259" key="1">
    <source>
        <dbReference type="PROSITE" id="PS50097"/>
    </source>
</evidence>
<dbReference type="RefSeq" id="XP_037210351.1">
    <property type="nucleotide sequence ID" value="XM_037348741.1"/>
</dbReference>
<reference evidence="2 3" key="1">
    <citation type="submission" date="2020-05" db="EMBL/GenBank/DDBJ databases">
        <title>Identification and distribution of gene clusters putatively required for synthesis of sphingolipid metabolism inhibitors in phylogenetically diverse species of the filamentous fungus Fusarium.</title>
        <authorList>
            <person name="Kim H.-S."/>
            <person name="Busman M."/>
            <person name="Brown D.W."/>
            <person name="Divon H."/>
            <person name="Uhlig S."/>
            <person name="Proctor R.H."/>
        </authorList>
    </citation>
    <scope>NUCLEOTIDE SEQUENCE [LARGE SCALE GENOMIC DNA]</scope>
    <source>
        <strain evidence="2 3">NRRL 66243</strain>
    </source>
</reference>
<proteinExistence type="predicted"/>
<dbReference type="PROSITE" id="PS50097">
    <property type="entry name" value="BTB"/>
    <property type="match status" value="1"/>
</dbReference>
<dbReference type="EMBL" id="JAAQRI010000049">
    <property type="protein sequence ID" value="KAF5645229.1"/>
    <property type="molecule type" value="Genomic_DNA"/>
</dbReference>
<dbReference type="Gene3D" id="3.30.710.10">
    <property type="entry name" value="Potassium Channel Kv1.1, Chain A"/>
    <property type="match status" value="1"/>
</dbReference>
<dbReference type="InterPro" id="IPR000210">
    <property type="entry name" value="BTB/POZ_dom"/>
</dbReference>
<evidence type="ECO:0000313" key="2">
    <source>
        <dbReference type="EMBL" id="KAF5645229.1"/>
    </source>
</evidence>
<sequence length="435" mass="48349">MATTANQVATQEAEAIEDLGPWTVVPGGDVMLVVGAKKVQILASASFLSHVSAMFEKMFSGGMKEGNSITNRVDGQQARIELTDDNPEAIYHALKILYGSDPGSFKLPPRIIRDVSIFADKADMVQRFKPICSLWLETAPGSVDRPHLQAGFDLLVASYWFDHGEGFFIMSQFFVRTDIPLLEFALELGDEPLGLRLASIEELRLANAYRNETIGLCLDCFAAATTTFVAQQPGCRRVRRHLKWATTNKEHSRRGNTNVPQAKVEGEALQEIPRRTRADDIYITRHEASGVESGKTRSGILLMNLQDIQRAKDTPYIDIEGAWTVFRPGWTAISFVRDDITTWYSSRMDENERTVPAGRESGSCQLHRRRGKGNLHNGAIELPAEQPSAMIIALRALYGSDPEYVAAERRAIAVLSVLADKYDMMASSARWWPSG</sequence>
<comment type="caution">
    <text evidence="2">The sequence shown here is derived from an EMBL/GenBank/DDBJ whole genome shotgun (WGS) entry which is preliminary data.</text>
</comment>
<dbReference type="GeneID" id="59301011"/>
<organism evidence="2 3">
    <name type="scientific">Fusarium tjaetaba</name>
    <dbReference type="NCBI Taxonomy" id="1567544"/>
    <lineage>
        <taxon>Eukaryota</taxon>
        <taxon>Fungi</taxon>
        <taxon>Dikarya</taxon>
        <taxon>Ascomycota</taxon>
        <taxon>Pezizomycotina</taxon>
        <taxon>Sordariomycetes</taxon>
        <taxon>Hypocreomycetidae</taxon>
        <taxon>Hypocreales</taxon>
        <taxon>Nectriaceae</taxon>
        <taxon>Fusarium</taxon>
        <taxon>Fusarium fujikuroi species complex</taxon>
    </lineage>
</organism>
<dbReference type="Proteomes" id="UP000530670">
    <property type="component" value="Unassembled WGS sequence"/>
</dbReference>
<dbReference type="AlphaFoldDB" id="A0A8H5W531"/>
<accession>A0A8H5W531</accession>
<feature type="domain" description="BTB" evidence="1">
    <location>
        <begin position="28"/>
        <end position="98"/>
    </location>
</feature>
<dbReference type="SUPFAM" id="SSF54695">
    <property type="entry name" value="POZ domain"/>
    <property type="match status" value="1"/>
</dbReference>
<dbReference type="InterPro" id="IPR011333">
    <property type="entry name" value="SKP1/BTB/POZ_sf"/>
</dbReference>
<protein>
    <recommendedName>
        <fullName evidence="1">BTB domain-containing protein</fullName>
    </recommendedName>
</protein>
<keyword evidence="3" id="KW-1185">Reference proteome</keyword>
<gene>
    <name evidence="2" type="ORF">FTJAE_2537</name>
</gene>
<dbReference type="OrthoDB" id="5275938at2759"/>
<evidence type="ECO:0000313" key="3">
    <source>
        <dbReference type="Proteomes" id="UP000530670"/>
    </source>
</evidence>
<name>A0A8H5W531_9HYPO</name>